<organism evidence="2 3">
    <name type="scientific">Apiospora kogelbergensis</name>
    <dbReference type="NCBI Taxonomy" id="1337665"/>
    <lineage>
        <taxon>Eukaryota</taxon>
        <taxon>Fungi</taxon>
        <taxon>Dikarya</taxon>
        <taxon>Ascomycota</taxon>
        <taxon>Pezizomycotina</taxon>
        <taxon>Sordariomycetes</taxon>
        <taxon>Xylariomycetidae</taxon>
        <taxon>Amphisphaeriales</taxon>
        <taxon>Apiosporaceae</taxon>
        <taxon>Apiospora</taxon>
    </lineage>
</organism>
<comment type="caution">
    <text evidence="2">The sequence shown here is derived from an EMBL/GenBank/DDBJ whole genome shotgun (WGS) entry which is preliminary data.</text>
</comment>
<dbReference type="Proteomes" id="UP001392437">
    <property type="component" value="Unassembled WGS sequence"/>
</dbReference>
<sequence>MAENDPGVESEPDFDYHEDAMFAEYLPLPVIDQEAVEEQVDAAREAAVERLVQFERDQRLRRRLQRNALVNRFRRMRSSANFQYQVRMSETFREVRDYFAQRHHFRWLKTMRGVRPNRSAGGANLFAELDVEGGGGAANDAVEKRRIVVKHGEDPARLWDEISCLALLGELEHVVNVVSLGDEDERAESAGLGQVVEEEDDDLGISEDNWEVLENTEAEDSPGSAENEDIPPVPMEVEDSPRPPGALPSRPTLILEYMEMGDLNEFRKRMKAAGVNPPQPASLADSIMP</sequence>
<evidence type="ECO:0000313" key="3">
    <source>
        <dbReference type="Proteomes" id="UP001392437"/>
    </source>
</evidence>
<protein>
    <submittedName>
        <fullName evidence="2">Uncharacterized protein</fullName>
    </submittedName>
</protein>
<accession>A0AAW0QK85</accession>
<keyword evidence="3" id="KW-1185">Reference proteome</keyword>
<name>A0AAW0QK85_9PEZI</name>
<feature type="region of interest" description="Disordered" evidence="1">
    <location>
        <begin position="215"/>
        <end position="252"/>
    </location>
</feature>
<evidence type="ECO:0000313" key="2">
    <source>
        <dbReference type="EMBL" id="KAK8100947.1"/>
    </source>
</evidence>
<gene>
    <name evidence="2" type="ORF">PG999_011321</name>
</gene>
<reference evidence="2 3" key="1">
    <citation type="submission" date="2023-01" db="EMBL/GenBank/DDBJ databases">
        <title>Analysis of 21 Apiospora genomes using comparative genomics revels a genus with tremendous synthesis potential of carbohydrate active enzymes and secondary metabolites.</title>
        <authorList>
            <person name="Sorensen T."/>
        </authorList>
    </citation>
    <scope>NUCLEOTIDE SEQUENCE [LARGE SCALE GENOMIC DNA]</scope>
    <source>
        <strain evidence="2 3">CBS 117206</strain>
    </source>
</reference>
<dbReference type="EMBL" id="JAQQWP010000009">
    <property type="protein sequence ID" value="KAK8100947.1"/>
    <property type="molecule type" value="Genomic_DNA"/>
</dbReference>
<dbReference type="AlphaFoldDB" id="A0AAW0QK85"/>
<proteinExistence type="predicted"/>
<evidence type="ECO:0000256" key="1">
    <source>
        <dbReference type="SAM" id="MobiDB-lite"/>
    </source>
</evidence>